<evidence type="ECO:0000256" key="8">
    <source>
        <dbReference type="ARBA" id="ARBA00023054"/>
    </source>
</evidence>
<evidence type="ECO:0000256" key="5">
    <source>
        <dbReference type="ARBA" id="ARBA00022741"/>
    </source>
</evidence>
<evidence type="ECO:0000259" key="14">
    <source>
        <dbReference type="Pfam" id="PF08264"/>
    </source>
</evidence>
<dbReference type="InterPro" id="IPR013155">
    <property type="entry name" value="M/V/L/I-tRNA-synth_anticd-bd"/>
</dbReference>
<dbReference type="Gene3D" id="1.10.287.380">
    <property type="entry name" value="Valyl-tRNA synthetase, C-terminal domain"/>
    <property type="match status" value="1"/>
</dbReference>
<dbReference type="CDD" id="cd07962">
    <property type="entry name" value="Anticodon_Ia_Val"/>
    <property type="match status" value="1"/>
</dbReference>
<dbReference type="PRINTS" id="PR00986">
    <property type="entry name" value="TRNASYNTHVAL"/>
</dbReference>
<comment type="subunit">
    <text evidence="2 12">Monomer.</text>
</comment>
<keyword evidence="5 12" id="KW-0547">Nucleotide-binding</keyword>
<dbReference type="Pfam" id="PF10458">
    <property type="entry name" value="Val_tRNA-synt_C"/>
    <property type="match status" value="1"/>
</dbReference>
<dbReference type="PANTHER" id="PTHR11946">
    <property type="entry name" value="VALYL-TRNA SYNTHETASES"/>
    <property type="match status" value="1"/>
</dbReference>
<keyword evidence="4 12" id="KW-0436">Ligase</keyword>
<dbReference type="Gene3D" id="1.10.730.10">
    <property type="entry name" value="Isoleucyl-tRNA Synthetase, Domain 1"/>
    <property type="match status" value="1"/>
</dbReference>
<dbReference type="Gene3D" id="3.90.740.10">
    <property type="entry name" value="Valyl/Leucyl/Isoleucyl-tRNA synthetase, editing domain"/>
    <property type="match status" value="1"/>
</dbReference>
<comment type="domain">
    <text evidence="12">The C-terminal coiled-coil domain is crucial for aminoacylation activity.</text>
</comment>
<dbReference type="NCBIfam" id="NF004349">
    <property type="entry name" value="PRK05729.1"/>
    <property type="match status" value="1"/>
</dbReference>
<dbReference type="Gene3D" id="3.40.50.620">
    <property type="entry name" value="HUPs"/>
    <property type="match status" value="2"/>
</dbReference>
<keyword evidence="17" id="KW-1185">Reference proteome</keyword>
<evidence type="ECO:0000256" key="3">
    <source>
        <dbReference type="ARBA" id="ARBA00022490"/>
    </source>
</evidence>
<evidence type="ECO:0000256" key="6">
    <source>
        <dbReference type="ARBA" id="ARBA00022840"/>
    </source>
</evidence>
<dbReference type="InterPro" id="IPR010978">
    <property type="entry name" value="tRNA-bd_arm"/>
</dbReference>
<organism evidence="16 17">
    <name type="scientific">Pedobacter chinensis</name>
    <dbReference type="NCBI Taxonomy" id="2282421"/>
    <lineage>
        <taxon>Bacteria</taxon>
        <taxon>Pseudomonadati</taxon>
        <taxon>Bacteroidota</taxon>
        <taxon>Sphingobacteriia</taxon>
        <taxon>Sphingobacteriales</taxon>
        <taxon>Sphingobacteriaceae</taxon>
        <taxon>Pedobacter</taxon>
    </lineage>
</organism>
<dbReference type="InterPro" id="IPR037118">
    <property type="entry name" value="Val-tRNA_synth_C_sf"/>
</dbReference>
<evidence type="ECO:0000256" key="11">
    <source>
        <dbReference type="ARBA" id="ARBA00060830"/>
    </source>
</evidence>
<evidence type="ECO:0000259" key="13">
    <source>
        <dbReference type="Pfam" id="PF00133"/>
    </source>
</evidence>
<dbReference type="InterPro" id="IPR014729">
    <property type="entry name" value="Rossmann-like_a/b/a_fold"/>
</dbReference>
<dbReference type="GO" id="GO:0005524">
    <property type="term" value="F:ATP binding"/>
    <property type="evidence" value="ECO:0007669"/>
    <property type="project" value="UniProtKB-UniRule"/>
</dbReference>
<gene>
    <name evidence="12" type="primary">valS</name>
    <name evidence="16" type="ORF">DU508_12955</name>
</gene>
<dbReference type="FunFam" id="1.10.287.380:FF:000001">
    <property type="entry name" value="Valine--tRNA ligase"/>
    <property type="match status" value="1"/>
</dbReference>
<dbReference type="InterPro" id="IPR009080">
    <property type="entry name" value="tRNAsynth_Ia_anticodon-bd"/>
</dbReference>
<sequence>MSISTKYNPAETEDKWYSYWLSKKFFHSEPDEREPYTIVIPPPNVTGVLHMGHMLNNTIQDVLIRKARMQGKNACWVPGTDHASIATEAKVVAMLKEQGINKKDLSREEFLKYAWEWKEKYGGIILEQLKKLGASCDWDRTRFTMEEDLSEAVIDSFIHLYKKGWIYRGIRMVNWDPAGKTAVSDEEVIRKEVNQKLYYIRYEIKGERHKVQDGQPSTFNLPPSTYLTIATTRPETIMADAAICINPNDERFTHLKGKKVFVPLVNHEIPVIEDEYVDIEFGTGCLKVTPAHDLNDYELGVKYNLPVTDILNDDGTLNELAVILVGEDRFVARKKIAKMLDEAGHLDKVEDYKSQVGFSERTDAAIEPKLSMQWFVKMKEMAQPALDDVLNGDVNLIPNKFENTYRHWMENVRDWNISRQLWWGQRIPAWYDDRGNWVVAKTKDEALEEFWKKKHLDESCSDTEKIGFKHQLEPFLRQDEDVMDTWFSSWLWPISVFDGFKNPDNKDINYYYPTNDLVTAPEILFFWVARMIMAGHEFMGKKPFTNVYLTGIVRDKLGRKMSKSLGNSPDPIGLIEKYGADAVRVGMLMSSPAGNDLMFDESYCEQGRNFASKIWNAFRLVKGWEVDENLENPNKQAISWFENRFNEALVEIEDNFKQYRLSEALMTTYKLVWDDFCAWYLEMVKPAYQQPIDAESYQATIGFFENIIKLLHPNMPFITEELWHDDLFGTRDEMDCCIVAEFPKGGAIDEQLLKDAEVIKTVIAEIRNVRNQKQISPKEALPLSLKVNSAIDYEKWLNIVFKLANVSEAEIVNDKIAGAAAFMAGKDEFFIPLTENIDVDAERTRLNADLVYLQGFLRSVDAKLSNERFVQNAKPEIIANERNKKADAEAKIKIIEESLAMLG</sequence>
<dbReference type="PANTHER" id="PTHR11946:SF109">
    <property type="entry name" value="VALINE--TRNA LIGASE"/>
    <property type="match status" value="1"/>
</dbReference>
<dbReference type="EC" id="6.1.1.9" evidence="12"/>
<dbReference type="GO" id="GO:0005829">
    <property type="term" value="C:cytosol"/>
    <property type="evidence" value="ECO:0007669"/>
    <property type="project" value="TreeGrafter"/>
</dbReference>
<name>A0A369PV14_9SPHI</name>
<evidence type="ECO:0000256" key="12">
    <source>
        <dbReference type="HAMAP-Rule" id="MF_02004"/>
    </source>
</evidence>
<comment type="domain">
    <text evidence="12">ValRS has two distinct active sites: one for aminoacylation and one for editing. The misactivated threonine is translocated from the active site to the editing site.</text>
</comment>
<dbReference type="NCBIfam" id="TIGR00422">
    <property type="entry name" value="valS"/>
    <property type="match status" value="1"/>
</dbReference>
<evidence type="ECO:0000256" key="10">
    <source>
        <dbReference type="ARBA" id="ARBA00047552"/>
    </source>
</evidence>
<feature type="short sequence motif" description="'HIGH' region" evidence="12">
    <location>
        <begin position="43"/>
        <end position="53"/>
    </location>
</feature>
<comment type="caution">
    <text evidence="16">The sequence shown here is derived from an EMBL/GenBank/DDBJ whole genome shotgun (WGS) entry which is preliminary data.</text>
</comment>
<comment type="subcellular location">
    <subcellularLocation>
        <location evidence="1 12">Cytoplasm</location>
    </subcellularLocation>
</comment>
<feature type="domain" description="Aminoacyl-tRNA synthetase class Ia" evidence="13">
    <location>
        <begin position="15"/>
        <end position="599"/>
    </location>
</feature>
<dbReference type="InterPro" id="IPR033705">
    <property type="entry name" value="Anticodon_Ia_Val"/>
</dbReference>
<dbReference type="Pfam" id="PF08264">
    <property type="entry name" value="Anticodon_1"/>
    <property type="match status" value="1"/>
</dbReference>
<dbReference type="GO" id="GO:0004832">
    <property type="term" value="F:valine-tRNA ligase activity"/>
    <property type="evidence" value="ECO:0007669"/>
    <property type="project" value="UniProtKB-UniRule"/>
</dbReference>
<feature type="domain" description="Valyl-tRNA synthetase tRNA-binding arm" evidence="15">
    <location>
        <begin position="838"/>
        <end position="903"/>
    </location>
</feature>
<evidence type="ECO:0000256" key="4">
    <source>
        <dbReference type="ARBA" id="ARBA00022598"/>
    </source>
</evidence>
<dbReference type="SUPFAM" id="SSF50677">
    <property type="entry name" value="ValRS/IleRS/LeuRS editing domain"/>
    <property type="match status" value="1"/>
</dbReference>
<reference evidence="16 17" key="1">
    <citation type="submission" date="2018-07" db="EMBL/GenBank/DDBJ databases">
        <title>Pedobacter sp. nov., isolated from soil.</title>
        <authorList>
            <person name="Zhou L.Y."/>
            <person name="Du Z.J."/>
        </authorList>
    </citation>
    <scope>NUCLEOTIDE SEQUENCE [LARGE SCALE GENOMIC DNA]</scope>
    <source>
        <strain evidence="16 17">JDX94</strain>
    </source>
</reference>
<evidence type="ECO:0000313" key="16">
    <source>
        <dbReference type="EMBL" id="RDC56491.1"/>
    </source>
</evidence>
<dbReference type="InterPro" id="IPR019499">
    <property type="entry name" value="Val-tRNA_synth_tRNA-bd"/>
</dbReference>
<feature type="binding site" evidence="12">
    <location>
        <position position="563"/>
    </location>
    <ligand>
        <name>ATP</name>
        <dbReference type="ChEBI" id="CHEBI:30616"/>
    </ligand>
</feature>
<dbReference type="InterPro" id="IPR009008">
    <property type="entry name" value="Val/Leu/Ile-tRNA-synth_edit"/>
</dbReference>
<dbReference type="InterPro" id="IPR001412">
    <property type="entry name" value="aa-tRNA-synth_I_CS"/>
</dbReference>
<comment type="catalytic activity">
    <reaction evidence="10 12">
        <text>tRNA(Val) + L-valine + ATP = L-valyl-tRNA(Val) + AMP + diphosphate</text>
        <dbReference type="Rhea" id="RHEA:10704"/>
        <dbReference type="Rhea" id="RHEA-COMP:9672"/>
        <dbReference type="Rhea" id="RHEA-COMP:9708"/>
        <dbReference type="ChEBI" id="CHEBI:30616"/>
        <dbReference type="ChEBI" id="CHEBI:33019"/>
        <dbReference type="ChEBI" id="CHEBI:57762"/>
        <dbReference type="ChEBI" id="CHEBI:78442"/>
        <dbReference type="ChEBI" id="CHEBI:78537"/>
        <dbReference type="ChEBI" id="CHEBI:456215"/>
        <dbReference type="EC" id="6.1.1.9"/>
    </reaction>
</comment>
<comment type="similarity">
    <text evidence="11 12">Belongs to the class-I aminoacyl-tRNA synthetase family. ValS type 1 subfamily.</text>
</comment>
<keyword evidence="8 12" id="KW-0175">Coiled coil</keyword>
<dbReference type="GO" id="GO:0006438">
    <property type="term" value="P:valyl-tRNA aminoacylation"/>
    <property type="evidence" value="ECO:0007669"/>
    <property type="project" value="UniProtKB-UniRule"/>
</dbReference>
<keyword evidence="9 12" id="KW-0030">Aminoacyl-tRNA synthetase</keyword>
<evidence type="ECO:0000256" key="1">
    <source>
        <dbReference type="ARBA" id="ARBA00004496"/>
    </source>
</evidence>
<keyword evidence="7 12" id="KW-0648">Protein biosynthesis</keyword>
<dbReference type="InterPro" id="IPR002300">
    <property type="entry name" value="aa-tRNA-synth_Ia"/>
</dbReference>
<dbReference type="HAMAP" id="MF_02004">
    <property type="entry name" value="Val_tRNA_synth_type1"/>
    <property type="match status" value="1"/>
</dbReference>
<dbReference type="RefSeq" id="WP_115403210.1">
    <property type="nucleotide sequence ID" value="NZ_QPKV01000004.1"/>
</dbReference>
<evidence type="ECO:0000313" key="17">
    <source>
        <dbReference type="Proteomes" id="UP000253961"/>
    </source>
</evidence>
<dbReference type="OrthoDB" id="9810365at2"/>
<dbReference type="EMBL" id="QPKV01000004">
    <property type="protein sequence ID" value="RDC56491.1"/>
    <property type="molecule type" value="Genomic_DNA"/>
</dbReference>
<feature type="short sequence motif" description="'KMSKS' region" evidence="12">
    <location>
        <begin position="560"/>
        <end position="564"/>
    </location>
</feature>
<feature type="domain" description="Methionyl/Valyl/Leucyl/Isoleucyl-tRNA synthetase anticodon-binding" evidence="14">
    <location>
        <begin position="640"/>
        <end position="782"/>
    </location>
</feature>
<evidence type="ECO:0000256" key="7">
    <source>
        <dbReference type="ARBA" id="ARBA00022917"/>
    </source>
</evidence>
<comment type="function">
    <text evidence="12">Catalyzes the attachment of valine to tRNA(Val). As ValRS can inadvertently accommodate and process structurally similar amino acids such as threonine, to avoid such errors, it has a 'posttransfer' editing activity that hydrolyzes mischarged Thr-tRNA(Val) in a tRNA-dependent manner.</text>
</comment>
<dbReference type="PROSITE" id="PS00178">
    <property type="entry name" value="AA_TRNA_LIGASE_I"/>
    <property type="match status" value="1"/>
</dbReference>
<dbReference type="FunFam" id="3.40.50.620:FF:000032">
    <property type="entry name" value="Valine--tRNA ligase"/>
    <property type="match status" value="1"/>
</dbReference>
<dbReference type="GO" id="GO:0002161">
    <property type="term" value="F:aminoacyl-tRNA deacylase activity"/>
    <property type="evidence" value="ECO:0007669"/>
    <property type="project" value="InterPro"/>
</dbReference>
<keyword evidence="6 12" id="KW-0067">ATP-binding</keyword>
<proteinExistence type="inferred from homology"/>
<keyword evidence="3 12" id="KW-0963">Cytoplasm</keyword>
<accession>A0A369PV14</accession>
<dbReference type="SUPFAM" id="SSF47323">
    <property type="entry name" value="Anticodon-binding domain of a subclass of class I aminoacyl-tRNA synthetases"/>
    <property type="match status" value="1"/>
</dbReference>
<dbReference type="SUPFAM" id="SSF52374">
    <property type="entry name" value="Nucleotidylyl transferase"/>
    <property type="match status" value="1"/>
</dbReference>
<evidence type="ECO:0000256" key="9">
    <source>
        <dbReference type="ARBA" id="ARBA00023146"/>
    </source>
</evidence>
<dbReference type="Proteomes" id="UP000253961">
    <property type="component" value="Unassembled WGS sequence"/>
</dbReference>
<evidence type="ECO:0000256" key="2">
    <source>
        <dbReference type="ARBA" id="ARBA00011245"/>
    </source>
</evidence>
<dbReference type="InterPro" id="IPR002303">
    <property type="entry name" value="Valyl-tRNA_ligase"/>
</dbReference>
<dbReference type="SUPFAM" id="SSF46589">
    <property type="entry name" value="tRNA-binding arm"/>
    <property type="match status" value="1"/>
</dbReference>
<dbReference type="Pfam" id="PF00133">
    <property type="entry name" value="tRNA-synt_1"/>
    <property type="match status" value="1"/>
</dbReference>
<evidence type="ECO:0000259" key="15">
    <source>
        <dbReference type="Pfam" id="PF10458"/>
    </source>
</evidence>
<dbReference type="AlphaFoldDB" id="A0A369PV14"/>
<protein>
    <recommendedName>
        <fullName evidence="12">Valine--tRNA ligase</fullName>
        <ecNumber evidence="12">6.1.1.9</ecNumber>
    </recommendedName>
    <alternativeName>
        <fullName evidence="12">Valyl-tRNA synthetase</fullName>
        <shortName evidence="12">ValRS</shortName>
    </alternativeName>
</protein>
<dbReference type="CDD" id="cd00817">
    <property type="entry name" value="ValRS_core"/>
    <property type="match status" value="1"/>
</dbReference>